<comment type="caution">
    <text evidence="2">The sequence shown here is derived from an EMBL/GenBank/DDBJ whole genome shotgun (WGS) entry which is preliminary data.</text>
</comment>
<dbReference type="PANTHER" id="PTHR41913">
    <property type="entry name" value="DUF1684 DOMAIN-CONTAINING PROTEIN"/>
    <property type="match status" value="1"/>
</dbReference>
<dbReference type="RefSeq" id="WP_066077286.1">
    <property type="nucleotide sequence ID" value="NZ_FRDK01000006.1"/>
</dbReference>
<dbReference type="Proteomes" id="UP000077164">
    <property type="component" value="Unassembled WGS sequence"/>
</dbReference>
<keyword evidence="3" id="KW-1185">Reference proteome</keyword>
<sequence>MIQIKILLLFMLLVQANIAFGQEKFDASAVAEFQKELNAEYADAKTSPLMANDLAAFKSLDFYPANEMFFVVAQFRRTEEEKPFKMETSTDRKPLYVKYGEISFAIQGINLKLNVYKNMELSKKAEYKDYLFLPFSDLTCGKESYIGGKYIDLKIPKGETISIDFNKAYNPYCAYNSKYSCPKVPLENDLGIEIKAGVKKFHD</sequence>
<dbReference type="OrthoDB" id="5493262at2"/>
<feature type="signal peptide" evidence="1">
    <location>
        <begin position="1"/>
        <end position="21"/>
    </location>
</feature>
<dbReference type="PANTHER" id="PTHR41913:SF1">
    <property type="entry name" value="DUF1684 DOMAIN-CONTAINING PROTEIN"/>
    <property type="match status" value="1"/>
</dbReference>
<organism evidence="2 3">
    <name type="scientific">Flavobacterium fryxellicola</name>
    <dbReference type="NCBI Taxonomy" id="249352"/>
    <lineage>
        <taxon>Bacteria</taxon>
        <taxon>Pseudomonadati</taxon>
        <taxon>Bacteroidota</taxon>
        <taxon>Flavobacteriia</taxon>
        <taxon>Flavobacteriales</taxon>
        <taxon>Flavobacteriaceae</taxon>
        <taxon>Flavobacterium</taxon>
    </lineage>
</organism>
<dbReference type="Pfam" id="PF07920">
    <property type="entry name" value="DUF1684"/>
    <property type="match status" value="1"/>
</dbReference>
<proteinExistence type="predicted"/>
<dbReference type="EMBL" id="LVJE01000008">
    <property type="protein sequence ID" value="OAB29400.1"/>
    <property type="molecule type" value="Genomic_DNA"/>
</dbReference>
<evidence type="ECO:0000256" key="1">
    <source>
        <dbReference type="SAM" id="SignalP"/>
    </source>
</evidence>
<accession>A0A162P8E3</accession>
<feature type="chain" id="PRO_5007838168" description="DUF1684 domain-containing protein" evidence="1">
    <location>
        <begin position="22"/>
        <end position="203"/>
    </location>
</feature>
<gene>
    <name evidence="2" type="ORF">FBFR_03745</name>
</gene>
<name>A0A162P8E3_9FLAO</name>
<dbReference type="STRING" id="249352.SAMN05444395_1069"/>
<evidence type="ECO:0008006" key="4">
    <source>
        <dbReference type="Google" id="ProtNLM"/>
    </source>
</evidence>
<evidence type="ECO:0000313" key="3">
    <source>
        <dbReference type="Proteomes" id="UP000077164"/>
    </source>
</evidence>
<dbReference type="InterPro" id="IPR012467">
    <property type="entry name" value="DUF1684"/>
</dbReference>
<protein>
    <recommendedName>
        <fullName evidence="4">DUF1684 domain-containing protein</fullName>
    </recommendedName>
</protein>
<dbReference type="AlphaFoldDB" id="A0A162P8E3"/>
<evidence type="ECO:0000313" key="2">
    <source>
        <dbReference type="EMBL" id="OAB29400.1"/>
    </source>
</evidence>
<keyword evidence="1" id="KW-0732">Signal</keyword>
<reference evidence="2 3" key="1">
    <citation type="submission" date="2016-03" db="EMBL/GenBank/DDBJ databases">
        <title>Draft genome sequence of Flavobacterium fryxellicola DSM 16209.</title>
        <authorList>
            <person name="Shin S.-K."/>
            <person name="Yi H."/>
        </authorList>
    </citation>
    <scope>NUCLEOTIDE SEQUENCE [LARGE SCALE GENOMIC DNA]</scope>
    <source>
        <strain evidence="2 3">DSM 16209</strain>
    </source>
</reference>